<dbReference type="GeneID" id="25329717"/>
<feature type="compositionally biased region" description="Low complexity" evidence="1">
    <location>
        <begin position="817"/>
        <end position="826"/>
    </location>
</feature>
<dbReference type="PANTHER" id="PTHR28051">
    <property type="entry name" value="PROTEIN MTL1-RELATED"/>
    <property type="match status" value="1"/>
</dbReference>
<dbReference type="Proteomes" id="UP000054342">
    <property type="component" value="Unassembled WGS sequence"/>
</dbReference>
<feature type="region of interest" description="Disordered" evidence="1">
    <location>
        <begin position="546"/>
        <end position="571"/>
    </location>
</feature>
<dbReference type="Pfam" id="PF08550">
    <property type="entry name" value="GATA_AreA"/>
    <property type="match status" value="1"/>
</dbReference>
<dbReference type="GO" id="GO:0005773">
    <property type="term" value="C:vacuole"/>
    <property type="evidence" value="ECO:0007669"/>
    <property type="project" value="GOC"/>
</dbReference>
<feature type="region of interest" description="Disordered" evidence="1">
    <location>
        <begin position="855"/>
        <end position="891"/>
    </location>
</feature>
<evidence type="ECO:0000256" key="1">
    <source>
        <dbReference type="SAM" id="MobiDB-lite"/>
    </source>
</evidence>
<feature type="compositionally biased region" description="Polar residues" evidence="1">
    <location>
        <begin position="554"/>
        <end position="568"/>
    </location>
</feature>
<feature type="compositionally biased region" description="Basic and acidic residues" evidence="1">
    <location>
        <begin position="874"/>
        <end position="883"/>
    </location>
</feature>
<reference evidence="4 5" key="1">
    <citation type="submission" date="2015-01" db="EMBL/GenBank/DDBJ databases">
        <title>The Genome Sequence of Exophiala xenobiotica CBS118157.</title>
        <authorList>
            <consortium name="The Broad Institute Genomics Platform"/>
            <person name="Cuomo C."/>
            <person name="de Hoog S."/>
            <person name="Gorbushina A."/>
            <person name="Stielow B."/>
            <person name="Teixiera M."/>
            <person name="Abouelleil A."/>
            <person name="Chapman S.B."/>
            <person name="Priest M."/>
            <person name="Young S.K."/>
            <person name="Wortman J."/>
            <person name="Nusbaum C."/>
            <person name="Birren B."/>
        </authorList>
    </citation>
    <scope>NUCLEOTIDE SEQUENCE [LARGE SCALE GENOMIC DNA]</scope>
    <source>
        <strain evidence="4 5">CBS 118157</strain>
    </source>
</reference>
<dbReference type="InterPro" id="IPR013860">
    <property type="entry name" value="AreA_GATA"/>
</dbReference>
<feature type="region of interest" description="Disordered" evidence="1">
    <location>
        <begin position="809"/>
        <end position="841"/>
    </location>
</feature>
<feature type="domain" description="Nitrogen regulatory protein areA GATA-like" evidence="2">
    <location>
        <begin position="689"/>
        <end position="716"/>
    </location>
</feature>
<protein>
    <submittedName>
        <fullName evidence="4">Uncharacterized protein</fullName>
    </submittedName>
</protein>
<name>A0A0D2EWC1_9EURO</name>
<dbReference type="STRING" id="348802.A0A0D2EWC1"/>
<accession>A0A0D2EWC1</accession>
<feature type="compositionally biased region" description="Polar residues" evidence="1">
    <location>
        <begin position="827"/>
        <end position="839"/>
    </location>
</feature>
<keyword evidence="5" id="KW-1185">Reference proteome</keyword>
<dbReference type="HOGENOM" id="CLU_324162_0_0_1"/>
<dbReference type="RefSeq" id="XP_013312728.1">
    <property type="nucleotide sequence ID" value="XM_013457274.1"/>
</dbReference>
<evidence type="ECO:0000259" key="2">
    <source>
        <dbReference type="Pfam" id="PF08550"/>
    </source>
</evidence>
<organism evidence="4 5">
    <name type="scientific">Exophiala xenobiotica</name>
    <dbReference type="NCBI Taxonomy" id="348802"/>
    <lineage>
        <taxon>Eukaryota</taxon>
        <taxon>Fungi</taxon>
        <taxon>Dikarya</taxon>
        <taxon>Ascomycota</taxon>
        <taxon>Pezizomycotina</taxon>
        <taxon>Eurotiomycetes</taxon>
        <taxon>Chaetothyriomycetidae</taxon>
        <taxon>Chaetothyriales</taxon>
        <taxon>Herpotrichiellaceae</taxon>
        <taxon>Exophiala</taxon>
    </lineage>
</organism>
<dbReference type="InterPro" id="IPR052292">
    <property type="entry name" value="Glucose_repression_reg"/>
</dbReference>
<dbReference type="EMBL" id="KN847321">
    <property type="protein sequence ID" value="KIW52144.1"/>
    <property type="molecule type" value="Genomic_DNA"/>
</dbReference>
<feature type="region of interest" description="Disordered" evidence="1">
    <location>
        <begin position="240"/>
        <end position="260"/>
    </location>
</feature>
<feature type="domain" description="Ubiquitin-like" evidence="3">
    <location>
        <begin position="358"/>
        <end position="440"/>
    </location>
</feature>
<feature type="compositionally biased region" description="Basic residues" evidence="1">
    <location>
        <begin position="240"/>
        <end position="254"/>
    </location>
</feature>
<proteinExistence type="predicted"/>
<dbReference type="PANTHER" id="PTHR28051:SF1">
    <property type="entry name" value="PROTEIN MTL1-RELATED"/>
    <property type="match status" value="1"/>
</dbReference>
<sequence>MSVIGISPSDIVGGVRVANKAVDALRTRNGAQVQYQAIKQSHDDLHAAAKALFEACSSFDVPSSTELAQSLKHLLEKHEQQEKHTLKYEAALGEGSSPQKRKGIRRKLQWAFQEDKELRDSDARSRLAVDAAILQTLQVQNDIEERDHAAIKSHVLTTTETAVTRMQTNIGSLADHASNLADEILTENKRQTQGLMAILRSMSQAQERNIAKALHDTMTYPITSTAGPKRQLQYHRCRKRVRKNQSWSKQKRSAPSHSLLPGSFPVDDLCSGVSCTSIASTSVSHPRIDTCCSMADASRAFWALLLTVLYANPQSRKLAGRLWMRVQADPVLALLCLMCVVLVQRSLLHVPKHISLLSDNSITFEDVFGIEIRVPYRQCEQFEFFHGFLEYHFRQRPGLQRVMQKRYRLLLGNARGQLVERSTWTQMVRPKTRLTMAMLLLSAQSQCAKCLGELEPCSKGQIRICFACNQEYSVESPTAHNQRSISPRAIDYQISETEQLDLPLRDPAESHEVEIAASPLEPASNMTSQSNSGQAVKAPTQEVIASNKPHTRNVETATETPLKSSPTAKQKPDSILKLELKLFKNMTIRIVPQVTPLRPMLPRDRKIDDDHLSTIANASEASSEEWSERLPPEEDTDFPSTTGQPGLREEDEAEQQPLTARDDISIAGEPTRHVDYLSHDWDERELVLSWRYVTKRRQLMATSWRLENAAWRFWAQKRDALKTVSPESLNWLKCCDITWLYGPLQTESRSAEEGSTRASPVSLGSLPSAHKNSILKWKSSSAAILERSQSQRSLLQQAALLKAKEETSVFEQRRASMSDPASSYSSHGRTPPQSFQRYTFGSYHPSAPLEIKHVSFNEEVEQVQPVEVEDGEQELTRTEHRFDGDEDDEVD</sequence>
<evidence type="ECO:0000313" key="4">
    <source>
        <dbReference type="EMBL" id="KIW52144.1"/>
    </source>
</evidence>
<dbReference type="GO" id="GO:0007039">
    <property type="term" value="P:protein catabolic process in the vacuole"/>
    <property type="evidence" value="ECO:0007669"/>
    <property type="project" value="TreeGrafter"/>
</dbReference>
<dbReference type="InterPro" id="IPR054464">
    <property type="entry name" value="ULD_fung"/>
</dbReference>
<evidence type="ECO:0000259" key="3">
    <source>
        <dbReference type="Pfam" id="PF22893"/>
    </source>
</evidence>
<gene>
    <name evidence="4" type="ORF">PV05_07809</name>
</gene>
<evidence type="ECO:0000313" key="5">
    <source>
        <dbReference type="Proteomes" id="UP000054342"/>
    </source>
</evidence>
<feature type="region of interest" description="Disordered" evidence="1">
    <location>
        <begin position="616"/>
        <end position="665"/>
    </location>
</feature>
<dbReference type="Pfam" id="PF22893">
    <property type="entry name" value="ULD_2"/>
    <property type="match status" value="1"/>
</dbReference>
<dbReference type="GO" id="GO:0042149">
    <property type="term" value="P:cellular response to glucose starvation"/>
    <property type="evidence" value="ECO:0007669"/>
    <property type="project" value="TreeGrafter"/>
</dbReference>
<dbReference type="OrthoDB" id="10636708at2759"/>
<dbReference type="AlphaFoldDB" id="A0A0D2EWC1"/>